<reference evidence="1" key="1">
    <citation type="submission" date="2009-01" db="EMBL/GenBank/DDBJ databases">
        <title>The Genome Sequence of Brucella pinnipedialis M292/94/1.</title>
        <authorList>
            <consortium name="The Broad Institute Genome Sequencing Platform"/>
            <person name="Ward D."/>
            <person name="Young S.K."/>
            <person name="Kodira C.D."/>
            <person name="Zeng Q."/>
            <person name="Koehrsen M."/>
            <person name="Alvarado L."/>
            <person name="Berlin A."/>
            <person name="Borenstein D."/>
            <person name="Chen Z."/>
            <person name="Engels R."/>
            <person name="Freedman E."/>
            <person name="Gellesch M."/>
            <person name="Goldberg J."/>
            <person name="Griggs A."/>
            <person name="Gujja S."/>
            <person name="Heiman D."/>
            <person name="Hepburn T."/>
            <person name="Howarth C."/>
            <person name="Jen D."/>
            <person name="Larson L."/>
            <person name="Lewis B."/>
            <person name="Mehta T."/>
            <person name="Park D."/>
            <person name="Pearson M."/>
            <person name="Roberts A."/>
            <person name="Saif S."/>
            <person name="Shea T."/>
            <person name="Shenoy N."/>
            <person name="Sisk P."/>
            <person name="Stolte C."/>
            <person name="Sykes S."/>
            <person name="Walk T."/>
            <person name="White J."/>
            <person name="Yandava C."/>
            <person name="Whatmore A.M."/>
            <person name="Perrett L.L."/>
            <person name="O'Callaghan D."/>
            <person name="Nusbaum C."/>
            <person name="Galagan J."/>
            <person name="Birren B."/>
        </authorList>
    </citation>
    <scope>NUCLEOTIDE SEQUENCE [LARGE SCALE GENOMIC DNA]</scope>
    <source>
        <strain evidence="1">M292/94/1</strain>
    </source>
</reference>
<gene>
    <name evidence="1" type="ORF">BALG_00779</name>
</gene>
<sequence length="71" mass="7804">MARGLGYSAPMKQKFERILEPTDTWAIFDTTADVPAMMGTRLLIGLTEKEAEELLAILNAPPKGRNKRSAA</sequence>
<evidence type="ECO:0000313" key="1">
    <source>
        <dbReference type="EMBL" id="EEZ30660.1"/>
    </source>
</evidence>
<name>A0A0E1X0R5_9HYPH</name>
<dbReference type="AlphaFoldDB" id="A0A0E1X0R5"/>
<dbReference type="EMBL" id="EQ999546">
    <property type="protein sequence ID" value="EEZ30660.1"/>
    <property type="molecule type" value="Genomic_DNA"/>
</dbReference>
<protein>
    <submittedName>
        <fullName evidence="1">Uncharacterized protein</fullName>
    </submittedName>
</protein>
<accession>A0A0E1X0R5</accession>
<proteinExistence type="predicted"/>
<organism evidence="1">
    <name type="scientific">Brucella pinnipedialis M292/94/1</name>
    <dbReference type="NCBI Taxonomy" id="520462"/>
    <lineage>
        <taxon>Bacteria</taxon>
        <taxon>Pseudomonadati</taxon>
        <taxon>Pseudomonadota</taxon>
        <taxon>Alphaproteobacteria</taxon>
        <taxon>Hyphomicrobiales</taxon>
        <taxon>Brucellaceae</taxon>
        <taxon>Brucella/Ochrobactrum group</taxon>
        <taxon>Brucella</taxon>
    </lineage>
</organism>
<dbReference type="HOGENOM" id="CLU_2918117_0_0_5"/>
<dbReference type="Proteomes" id="UP000004659">
    <property type="component" value="Unassembled WGS sequence"/>
</dbReference>